<dbReference type="InterPro" id="IPR020103">
    <property type="entry name" value="PsdUridine_synth_cat_dom_sf"/>
</dbReference>
<dbReference type="AlphaFoldDB" id="A0A0K2H372"/>
<dbReference type="EMBL" id="CP006841">
    <property type="protein sequence ID" value="ALA68484.1"/>
    <property type="molecule type" value="Genomic_DNA"/>
</dbReference>
<evidence type="ECO:0000313" key="5">
    <source>
        <dbReference type="EMBL" id="ALA68484.1"/>
    </source>
</evidence>
<dbReference type="KEGG" id="clw:CLAC_04195"/>
<dbReference type="STRING" id="1408189.CLAC_04195"/>
<name>A0A0K2H372_9CORY</name>
<keyword evidence="6" id="KW-1185">Reference proteome</keyword>
<proteinExistence type="predicted"/>
<dbReference type="InterPro" id="IPR050188">
    <property type="entry name" value="RluA_PseudoU_synthase"/>
</dbReference>
<protein>
    <recommendedName>
        <fullName evidence="2">RNA pseudouridylate synthase</fullName>
    </recommendedName>
    <alternativeName>
        <fullName evidence="3">RNA-uridine isomerase</fullName>
    </alternativeName>
</protein>
<dbReference type="Gene3D" id="3.30.2350.10">
    <property type="entry name" value="Pseudouridine synthase"/>
    <property type="match status" value="1"/>
</dbReference>
<evidence type="ECO:0000259" key="4">
    <source>
        <dbReference type="Pfam" id="PF00849"/>
    </source>
</evidence>
<dbReference type="GO" id="GO:0000455">
    <property type="term" value="P:enzyme-directed rRNA pseudouridine synthesis"/>
    <property type="evidence" value="ECO:0007669"/>
    <property type="project" value="TreeGrafter"/>
</dbReference>
<dbReference type="Proteomes" id="UP000058446">
    <property type="component" value="Chromosome"/>
</dbReference>
<dbReference type="PATRIC" id="fig|1408189.4.peg.840"/>
<dbReference type="GO" id="GO:0009982">
    <property type="term" value="F:pseudouridine synthase activity"/>
    <property type="evidence" value="ECO:0007669"/>
    <property type="project" value="InterPro"/>
</dbReference>
<evidence type="ECO:0000256" key="2">
    <source>
        <dbReference type="ARBA" id="ARBA00031870"/>
    </source>
</evidence>
<evidence type="ECO:0000256" key="3">
    <source>
        <dbReference type="ARBA" id="ARBA00033164"/>
    </source>
</evidence>
<dbReference type="PROSITE" id="PS01129">
    <property type="entry name" value="PSI_RLU"/>
    <property type="match status" value="1"/>
</dbReference>
<dbReference type="PANTHER" id="PTHR21600">
    <property type="entry name" value="MITOCHONDRIAL RNA PSEUDOURIDINE SYNTHASE"/>
    <property type="match status" value="1"/>
</dbReference>
<feature type="domain" description="Pseudouridine synthase RsuA/RluA-like" evidence="4">
    <location>
        <begin position="25"/>
        <end position="201"/>
    </location>
</feature>
<dbReference type="GO" id="GO:0003723">
    <property type="term" value="F:RNA binding"/>
    <property type="evidence" value="ECO:0007669"/>
    <property type="project" value="InterPro"/>
</dbReference>
<dbReference type="SUPFAM" id="SSF55120">
    <property type="entry name" value="Pseudouridine synthase"/>
    <property type="match status" value="1"/>
</dbReference>
<dbReference type="Pfam" id="PF00849">
    <property type="entry name" value="PseudoU_synth_2"/>
    <property type="match status" value="1"/>
</dbReference>
<reference evidence="5 6" key="1">
    <citation type="submission" date="2013-10" db="EMBL/GenBank/DDBJ databases">
        <title>Complete genome sequence of Corynebacterium lactis DSM 45799(T), isolated from raw cow milk.</title>
        <authorList>
            <person name="Ruckert C."/>
            <person name="Albersmeier A."/>
            <person name="Lipski A."/>
            <person name="Kalinowski J."/>
        </authorList>
    </citation>
    <scope>NUCLEOTIDE SEQUENCE [LARGE SCALE GENOMIC DNA]</scope>
    <source>
        <strain evidence="5 6">RW2-5</strain>
    </source>
</reference>
<sequence>MSQDAHDAEGYIPFEPVIVAQTDEFFVADKPPFLPSTPNGRIVANTVQERLRRKLGEPEIVAVHRLDMMTSGLLLLSRNPETRGAYQQLFQDCAIEKEYQALTVMPDDWAPGESREIEIFLHDNPGKPGVKVVGADDEGARPAHTTVTFLGPITADIGDCLGGTGAHNVGCSCGSCGTLMQVGHWRLQPHTGRTHQLRATMDWLDYPILGEDTYGATVKAQSGNLLAGRSGRSDREGKAGERNYALAPQLRLLAVGLSFTDPITGDKRSFRTGRDLYRAEEALSQD</sequence>
<dbReference type="RefSeq" id="WP_245621972.1">
    <property type="nucleotide sequence ID" value="NZ_CP006841.1"/>
</dbReference>
<accession>A0A0K2H372</accession>
<evidence type="ECO:0000256" key="1">
    <source>
        <dbReference type="ARBA" id="ARBA00000073"/>
    </source>
</evidence>
<dbReference type="InterPro" id="IPR006145">
    <property type="entry name" value="PsdUridine_synth_RsuA/RluA"/>
</dbReference>
<comment type="catalytic activity">
    <reaction evidence="1">
        <text>a uridine in RNA = a pseudouridine in RNA</text>
        <dbReference type="Rhea" id="RHEA:48348"/>
        <dbReference type="Rhea" id="RHEA-COMP:12068"/>
        <dbReference type="Rhea" id="RHEA-COMP:12069"/>
        <dbReference type="ChEBI" id="CHEBI:65314"/>
        <dbReference type="ChEBI" id="CHEBI:65315"/>
    </reaction>
</comment>
<dbReference type="InterPro" id="IPR006224">
    <property type="entry name" value="PsdUridine_synth_RluA-like_CS"/>
</dbReference>
<organism evidence="5 6">
    <name type="scientific">Corynebacterium lactis RW2-5</name>
    <dbReference type="NCBI Taxonomy" id="1408189"/>
    <lineage>
        <taxon>Bacteria</taxon>
        <taxon>Bacillati</taxon>
        <taxon>Actinomycetota</taxon>
        <taxon>Actinomycetes</taxon>
        <taxon>Mycobacteriales</taxon>
        <taxon>Corynebacteriaceae</taxon>
        <taxon>Corynebacterium</taxon>
    </lineage>
</organism>
<dbReference type="GO" id="GO:0140098">
    <property type="term" value="F:catalytic activity, acting on RNA"/>
    <property type="evidence" value="ECO:0007669"/>
    <property type="project" value="UniProtKB-ARBA"/>
</dbReference>
<gene>
    <name evidence="5" type="ORF">CLAC_04195</name>
</gene>
<evidence type="ECO:0000313" key="6">
    <source>
        <dbReference type="Proteomes" id="UP000058446"/>
    </source>
</evidence>
<dbReference type="PANTHER" id="PTHR21600:SF84">
    <property type="entry name" value="PSEUDOURIDINE SYNTHASE RSUA_RLUA-LIKE DOMAIN-CONTAINING PROTEIN"/>
    <property type="match status" value="1"/>
</dbReference>